<dbReference type="AlphaFoldDB" id="W4KDI8"/>
<dbReference type="Proteomes" id="UP000030671">
    <property type="component" value="Unassembled WGS sequence"/>
</dbReference>
<dbReference type="GeneID" id="20667014"/>
<dbReference type="HOGENOM" id="CLU_3050573_0_0_1"/>
<evidence type="ECO:0000313" key="2">
    <source>
        <dbReference type="Proteomes" id="UP000030671"/>
    </source>
</evidence>
<protein>
    <submittedName>
        <fullName evidence="1">Uncharacterized protein</fullName>
    </submittedName>
</protein>
<gene>
    <name evidence="1" type="ORF">HETIRDRAFT_142154</name>
</gene>
<evidence type="ECO:0000313" key="1">
    <source>
        <dbReference type="EMBL" id="ETW83922.1"/>
    </source>
</evidence>
<dbReference type="EMBL" id="KI925456">
    <property type="protein sequence ID" value="ETW83922.1"/>
    <property type="molecule type" value="Genomic_DNA"/>
</dbReference>
<organism evidence="1 2">
    <name type="scientific">Heterobasidion irregulare (strain TC 32-1)</name>
    <dbReference type="NCBI Taxonomy" id="747525"/>
    <lineage>
        <taxon>Eukaryota</taxon>
        <taxon>Fungi</taxon>
        <taxon>Dikarya</taxon>
        <taxon>Basidiomycota</taxon>
        <taxon>Agaricomycotina</taxon>
        <taxon>Agaricomycetes</taxon>
        <taxon>Russulales</taxon>
        <taxon>Bondarzewiaceae</taxon>
        <taxon>Heterobasidion</taxon>
        <taxon>Heterobasidion annosum species complex</taxon>
    </lineage>
</organism>
<reference evidence="1 2" key="1">
    <citation type="journal article" date="2012" name="New Phytol.">
        <title>Insight into trade-off between wood decay and parasitism from the genome of a fungal forest pathogen.</title>
        <authorList>
            <person name="Olson A."/>
            <person name="Aerts A."/>
            <person name="Asiegbu F."/>
            <person name="Belbahri L."/>
            <person name="Bouzid O."/>
            <person name="Broberg A."/>
            <person name="Canback B."/>
            <person name="Coutinho P.M."/>
            <person name="Cullen D."/>
            <person name="Dalman K."/>
            <person name="Deflorio G."/>
            <person name="van Diepen L.T."/>
            <person name="Dunand C."/>
            <person name="Duplessis S."/>
            <person name="Durling M."/>
            <person name="Gonthier P."/>
            <person name="Grimwood J."/>
            <person name="Fossdal C.G."/>
            <person name="Hansson D."/>
            <person name="Henrissat B."/>
            <person name="Hietala A."/>
            <person name="Himmelstrand K."/>
            <person name="Hoffmeister D."/>
            <person name="Hogberg N."/>
            <person name="James T.Y."/>
            <person name="Karlsson M."/>
            <person name="Kohler A."/>
            <person name="Kues U."/>
            <person name="Lee Y.H."/>
            <person name="Lin Y.C."/>
            <person name="Lind M."/>
            <person name="Lindquist E."/>
            <person name="Lombard V."/>
            <person name="Lucas S."/>
            <person name="Lunden K."/>
            <person name="Morin E."/>
            <person name="Murat C."/>
            <person name="Park J."/>
            <person name="Raffaello T."/>
            <person name="Rouze P."/>
            <person name="Salamov A."/>
            <person name="Schmutz J."/>
            <person name="Solheim H."/>
            <person name="Stahlberg J."/>
            <person name="Velez H."/>
            <person name="de Vries R.P."/>
            <person name="Wiebenga A."/>
            <person name="Woodward S."/>
            <person name="Yakovlev I."/>
            <person name="Garbelotto M."/>
            <person name="Martin F."/>
            <person name="Grigoriev I.V."/>
            <person name="Stenlid J."/>
        </authorList>
    </citation>
    <scope>NUCLEOTIDE SEQUENCE [LARGE SCALE GENOMIC DNA]</scope>
    <source>
        <strain evidence="1 2">TC 32-1</strain>
    </source>
</reference>
<accession>W4KDI8</accession>
<dbReference type="InParanoid" id="W4KDI8"/>
<dbReference type="RefSeq" id="XP_009543651.1">
    <property type="nucleotide sequence ID" value="XM_009545356.1"/>
</dbReference>
<name>W4KDI8_HETIT</name>
<sequence length="54" mass="5695">MGYHVAVVEYESICSDIKDNPMGRLIADEDDGFKRVGSGRLGTLSDGKGSFGSG</sequence>
<keyword evidence="2" id="KW-1185">Reference proteome</keyword>
<proteinExistence type="predicted"/>
<dbReference type="KEGG" id="hir:HETIRDRAFT_142154"/>